<sequence>MYHYCWSKTFGWISLMPLSTLKRDLCLL</sequence>
<name>Q56WF5_ARATH</name>
<proteinExistence type="evidence at transcript level"/>
<organism evidence="1">
    <name type="scientific">Arabidopsis thaliana</name>
    <name type="common">Mouse-ear cress</name>
    <dbReference type="NCBI Taxonomy" id="3702"/>
    <lineage>
        <taxon>Eukaryota</taxon>
        <taxon>Viridiplantae</taxon>
        <taxon>Streptophyta</taxon>
        <taxon>Embryophyta</taxon>
        <taxon>Tracheophyta</taxon>
        <taxon>Spermatophyta</taxon>
        <taxon>Magnoliopsida</taxon>
        <taxon>eudicotyledons</taxon>
        <taxon>Gunneridae</taxon>
        <taxon>Pentapetalae</taxon>
        <taxon>rosids</taxon>
        <taxon>malvids</taxon>
        <taxon>Brassicales</taxon>
        <taxon>Brassicaceae</taxon>
        <taxon>Camelineae</taxon>
        <taxon>Arabidopsis</taxon>
    </lineage>
</organism>
<dbReference type="EMBL" id="AK222087">
    <property type="protein sequence ID" value="BAD94964.1"/>
    <property type="molecule type" value="mRNA"/>
</dbReference>
<protein>
    <submittedName>
        <fullName evidence="1">Uncharacterized protein</fullName>
    </submittedName>
</protein>
<evidence type="ECO:0000313" key="1">
    <source>
        <dbReference type="EMBL" id="BAD94964.1"/>
    </source>
</evidence>
<accession>Q56WF5</accession>
<dbReference type="AlphaFoldDB" id="Q56WF5"/>
<reference evidence="1" key="1">
    <citation type="submission" date="2005-03" db="EMBL/GenBank/DDBJ databases">
        <title>Large-scale analysis of RIKEN Arabidopsis full-length (RAFL) cDNAs.</title>
        <authorList>
            <person name="Totoki Y."/>
            <person name="Seki M."/>
            <person name="Ishida J."/>
            <person name="Nakajima M."/>
            <person name="Enju A."/>
            <person name="Kamiya A."/>
            <person name="Narusaka M."/>
            <person name="Shin-i T."/>
            <person name="Nakagawa M."/>
            <person name="Sakamoto N."/>
            <person name="Oishi K."/>
            <person name="Kohara Y."/>
            <person name="Kobayashi M."/>
            <person name="Toyoda A."/>
            <person name="Sakaki Y."/>
            <person name="Sakurai T."/>
            <person name="Iida K."/>
            <person name="Akiyama K."/>
            <person name="Satou M."/>
            <person name="Toyoda T."/>
            <person name="Konagaya A."/>
            <person name="Carninci P."/>
            <person name="Kawai J."/>
            <person name="Hayashizaki Y."/>
            <person name="Shinozaki K."/>
        </authorList>
    </citation>
    <scope>NUCLEOTIDE SEQUENCE</scope>
</reference>